<accession>A0A3D4SWU8</accession>
<feature type="chain" id="PRO_5038895390" evidence="1">
    <location>
        <begin position="21"/>
        <end position="65"/>
    </location>
</feature>
<dbReference type="EMBL" id="DQID01000081">
    <property type="protein sequence ID" value="HCT13759.1"/>
    <property type="molecule type" value="Genomic_DNA"/>
</dbReference>
<evidence type="ECO:0000313" key="3">
    <source>
        <dbReference type="Proteomes" id="UP000261739"/>
    </source>
</evidence>
<comment type="caution">
    <text evidence="2">The sequence shown here is derived from an EMBL/GenBank/DDBJ whole genome shotgun (WGS) entry which is preliminary data.</text>
</comment>
<sequence length="65" mass="6407">MTSRPVFGRVATGAVTVALAAGLGSAVSTAAADTADTAAPSPTNTKMSLQQAIGCGGNASYFWCR</sequence>
<evidence type="ECO:0000256" key="1">
    <source>
        <dbReference type="SAM" id="SignalP"/>
    </source>
</evidence>
<dbReference type="RefSeq" id="WP_010120499.1">
    <property type="nucleotide sequence ID" value="NZ_DAITTW010000024.1"/>
</dbReference>
<organism evidence="2 3">
    <name type="scientific">Corynebacterium nuruki</name>
    <dbReference type="NCBI Taxonomy" id="1032851"/>
    <lineage>
        <taxon>Bacteria</taxon>
        <taxon>Bacillati</taxon>
        <taxon>Actinomycetota</taxon>
        <taxon>Actinomycetes</taxon>
        <taxon>Mycobacteriales</taxon>
        <taxon>Corynebacteriaceae</taxon>
        <taxon>Corynebacterium</taxon>
    </lineage>
</organism>
<dbReference type="Proteomes" id="UP000261739">
    <property type="component" value="Unassembled WGS sequence"/>
</dbReference>
<protein>
    <submittedName>
        <fullName evidence="2">Uncharacterized protein</fullName>
    </submittedName>
</protein>
<proteinExistence type="predicted"/>
<name>A0A3D4SWU8_9CORY</name>
<evidence type="ECO:0000313" key="2">
    <source>
        <dbReference type="EMBL" id="HCT13759.1"/>
    </source>
</evidence>
<dbReference type="AlphaFoldDB" id="A0A3D4SWU8"/>
<keyword evidence="1" id="KW-0732">Signal</keyword>
<reference evidence="2 3" key="1">
    <citation type="journal article" date="2018" name="Nat. Biotechnol.">
        <title>A standardized bacterial taxonomy based on genome phylogeny substantially revises the tree of life.</title>
        <authorList>
            <person name="Parks D.H."/>
            <person name="Chuvochina M."/>
            <person name="Waite D.W."/>
            <person name="Rinke C."/>
            <person name="Skarshewski A."/>
            <person name="Chaumeil P.A."/>
            <person name="Hugenholtz P."/>
        </authorList>
    </citation>
    <scope>NUCLEOTIDE SEQUENCE [LARGE SCALE GENOMIC DNA]</scope>
    <source>
        <strain evidence="2">UBA11247</strain>
    </source>
</reference>
<dbReference type="STRING" id="863239.GCA_000213935_01478"/>
<gene>
    <name evidence="2" type="ORF">DIW82_02895</name>
</gene>
<feature type="signal peptide" evidence="1">
    <location>
        <begin position="1"/>
        <end position="20"/>
    </location>
</feature>